<accession>A0A813E2Y5</accession>
<gene>
    <name evidence="3" type="ORF">PGLA1383_LOCUS10662</name>
</gene>
<dbReference type="GO" id="GO:0016836">
    <property type="term" value="F:hydro-lyase activity"/>
    <property type="evidence" value="ECO:0007669"/>
    <property type="project" value="InterPro"/>
</dbReference>
<dbReference type="EMBL" id="CAJNNV010005380">
    <property type="protein sequence ID" value="CAE8592003.1"/>
    <property type="molecule type" value="Genomic_DNA"/>
</dbReference>
<proteinExistence type="predicted"/>
<protein>
    <recommendedName>
        <fullName evidence="2">YjeF C-terminal domain-containing protein</fullName>
    </recommendedName>
</protein>
<feature type="non-terminal residue" evidence="3">
    <location>
        <position position="150"/>
    </location>
</feature>
<evidence type="ECO:0000313" key="4">
    <source>
        <dbReference type="Proteomes" id="UP000654075"/>
    </source>
</evidence>
<dbReference type="OrthoDB" id="8110916at2759"/>
<dbReference type="AlphaFoldDB" id="A0A813E2Y5"/>
<feature type="domain" description="YjeF C-terminal" evidence="2">
    <location>
        <begin position="112"/>
        <end position="150"/>
    </location>
</feature>
<comment type="caution">
    <text evidence="3">The sequence shown here is derived from an EMBL/GenBank/DDBJ whole genome shotgun (WGS) entry which is preliminary data.</text>
</comment>
<dbReference type="Gene3D" id="3.40.1190.20">
    <property type="match status" value="1"/>
</dbReference>
<feature type="region of interest" description="Disordered" evidence="1">
    <location>
        <begin position="77"/>
        <end position="103"/>
    </location>
</feature>
<name>A0A813E2Y5_POLGL</name>
<feature type="region of interest" description="Disordered" evidence="1">
    <location>
        <begin position="1"/>
        <end position="30"/>
    </location>
</feature>
<organism evidence="3 4">
    <name type="scientific">Polarella glacialis</name>
    <name type="common">Dinoflagellate</name>
    <dbReference type="NCBI Taxonomy" id="89957"/>
    <lineage>
        <taxon>Eukaryota</taxon>
        <taxon>Sar</taxon>
        <taxon>Alveolata</taxon>
        <taxon>Dinophyceae</taxon>
        <taxon>Suessiales</taxon>
        <taxon>Suessiaceae</taxon>
        <taxon>Polarella</taxon>
    </lineage>
</organism>
<dbReference type="PROSITE" id="PS51383">
    <property type="entry name" value="YJEF_C_3"/>
    <property type="match status" value="1"/>
</dbReference>
<dbReference type="SUPFAM" id="SSF53613">
    <property type="entry name" value="Ribokinase-like"/>
    <property type="match status" value="1"/>
</dbReference>
<reference evidence="3" key="1">
    <citation type="submission" date="2021-02" db="EMBL/GenBank/DDBJ databases">
        <authorList>
            <person name="Dougan E. K."/>
            <person name="Rhodes N."/>
            <person name="Thang M."/>
            <person name="Chan C."/>
        </authorList>
    </citation>
    <scope>NUCLEOTIDE SEQUENCE</scope>
</reference>
<evidence type="ECO:0000259" key="2">
    <source>
        <dbReference type="PROSITE" id="PS51383"/>
    </source>
</evidence>
<dbReference type="Proteomes" id="UP000654075">
    <property type="component" value="Unassembled WGS sequence"/>
</dbReference>
<evidence type="ECO:0000313" key="3">
    <source>
        <dbReference type="EMBL" id="CAE8592003.1"/>
    </source>
</evidence>
<dbReference type="InterPro" id="IPR000631">
    <property type="entry name" value="CARKD"/>
</dbReference>
<evidence type="ECO:0000256" key="1">
    <source>
        <dbReference type="SAM" id="MobiDB-lite"/>
    </source>
</evidence>
<dbReference type="InterPro" id="IPR029056">
    <property type="entry name" value="Ribokinase-like"/>
</dbReference>
<sequence>MSGYSSPGRAASFSPDFPRAQHMELQQQQNSDPIVEMEAMMSKLFQVSVPILLEAALRPLREDVRQLSEKIYQLEGRLGDSRSRPEVPEVVQEPSSPAVATQELPSPAVVATQDFLAYVAPKLDGRSHKGQCGRIGVLGGSVDYAGAPFY</sequence>
<feature type="compositionally biased region" description="Basic and acidic residues" evidence="1">
    <location>
        <begin position="77"/>
        <end position="87"/>
    </location>
</feature>
<keyword evidence="4" id="KW-1185">Reference proteome</keyword>